<evidence type="ECO:0000313" key="2">
    <source>
        <dbReference type="EMBL" id="KAK2021436.1"/>
    </source>
</evidence>
<comment type="caution">
    <text evidence="2">The sequence shown here is derived from an EMBL/GenBank/DDBJ whole genome shotgun (WGS) entry which is preliminary data.</text>
</comment>
<proteinExistence type="predicted"/>
<evidence type="ECO:0000256" key="1">
    <source>
        <dbReference type="SAM" id="MobiDB-lite"/>
    </source>
</evidence>
<gene>
    <name evidence="2" type="ORF">LX32DRAFT_251719</name>
</gene>
<reference evidence="2" key="1">
    <citation type="submission" date="2021-06" db="EMBL/GenBank/DDBJ databases">
        <title>Comparative genomics, transcriptomics and evolutionary studies reveal genomic signatures of adaptation to plant cell wall in hemibiotrophic fungi.</title>
        <authorList>
            <consortium name="DOE Joint Genome Institute"/>
            <person name="Baroncelli R."/>
            <person name="Diaz J.F."/>
            <person name="Benocci T."/>
            <person name="Peng M."/>
            <person name="Battaglia E."/>
            <person name="Haridas S."/>
            <person name="Andreopoulos W."/>
            <person name="Labutti K."/>
            <person name="Pangilinan J."/>
            <person name="Floch G.L."/>
            <person name="Makela M.R."/>
            <person name="Henrissat B."/>
            <person name="Grigoriev I.V."/>
            <person name="Crouch J.A."/>
            <person name="De Vries R.P."/>
            <person name="Sukno S.A."/>
            <person name="Thon M.R."/>
        </authorList>
    </citation>
    <scope>NUCLEOTIDE SEQUENCE</scope>
    <source>
        <strain evidence="2">MAFF235873</strain>
    </source>
</reference>
<protein>
    <submittedName>
        <fullName evidence="2">Uncharacterized protein</fullName>
    </submittedName>
</protein>
<dbReference type="EMBL" id="MU843105">
    <property type="protein sequence ID" value="KAK2021436.1"/>
    <property type="molecule type" value="Genomic_DNA"/>
</dbReference>
<keyword evidence="3" id="KW-1185">Reference proteome</keyword>
<evidence type="ECO:0000313" key="3">
    <source>
        <dbReference type="Proteomes" id="UP001232148"/>
    </source>
</evidence>
<name>A0AAD9H2X6_9PEZI</name>
<sequence>MFPNTKTTTSYLTLRVRGRAAFAISGLLSLGPGRRRDEYLFAQCGHFPAAPNDTTLKSDNYPKKSSRIIERIAHSSLIRRDDVTVSPHSISRLTANTPPTPSDSYSHQPHTNTTDPGWFFVFSRVRKWTNAMSVREVLHSLRSLVARRSYER</sequence>
<organism evidence="2 3">
    <name type="scientific">Colletotrichum zoysiae</name>
    <dbReference type="NCBI Taxonomy" id="1216348"/>
    <lineage>
        <taxon>Eukaryota</taxon>
        <taxon>Fungi</taxon>
        <taxon>Dikarya</taxon>
        <taxon>Ascomycota</taxon>
        <taxon>Pezizomycotina</taxon>
        <taxon>Sordariomycetes</taxon>
        <taxon>Hypocreomycetidae</taxon>
        <taxon>Glomerellales</taxon>
        <taxon>Glomerellaceae</taxon>
        <taxon>Colletotrichum</taxon>
        <taxon>Colletotrichum graminicola species complex</taxon>
    </lineage>
</organism>
<accession>A0AAD9H2X6</accession>
<dbReference type="Proteomes" id="UP001232148">
    <property type="component" value="Unassembled WGS sequence"/>
</dbReference>
<feature type="region of interest" description="Disordered" evidence="1">
    <location>
        <begin position="90"/>
        <end position="110"/>
    </location>
</feature>
<dbReference type="AlphaFoldDB" id="A0AAD9H2X6"/>